<accession>A0ABU4DWV3</accession>
<comment type="caution">
    <text evidence="1">The sequence shown here is derived from an EMBL/GenBank/DDBJ whole genome shotgun (WGS) entry which is preliminary data.</text>
</comment>
<organism evidence="1 2">
    <name type="scientific">Deinococcus arenicola</name>
    <dbReference type="NCBI Taxonomy" id="2994950"/>
    <lineage>
        <taxon>Bacteria</taxon>
        <taxon>Thermotogati</taxon>
        <taxon>Deinococcota</taxon>
        <taxon>Deinococci</taxon>
        <taxon>Deinococcales</taxon>
        <taxon>Deinococcaceae</taxon>
        <taxon>Deinococcus</taxon>
    </lineage>
</organism>
<protein>
    <submittedName>
        <fullName evidence="1">Uncharacterized protein</fullName>
    </submittedName>
</protein>
<proteinExistence type="predicted"/>
<dbReference type="Proteomes" id="UP001276150">
    <property type="component" value="Unassembled WGS sequence"/>
</dbReference>
<sequence length="183" mass="20316">MTALTALMGQPTTLHGTVRRREFKKLLALVLAGLDVNALSDDQRHYAALAYCRKHHPFLPAALAPYVAYGYGYRHPVELGGVPHLATDAGLVKLSVMRAWPRHLGVVEVRQGQQRALYVDAPGGGRVRLDRLYGGYDVWLTRVVQVDPARALPSRIDNLPWAAQQRVPLAAPVHLRPPQRRQA</sequence>
<reference evidence="1 2" key="1">
    <citation type="submission" date="2022-11" db="EMBL/GenBank/DDBJ databases">
        <title>Deinococcus ZS9-10, Low Temperature and Draught-tolerating, UV-resistant Bacteria from Continental Antarctica.</title>
        <authorList>
            <person name="Cheng L."/>
        </authorList>
    </citation>
    <scope>NUCLEOTIDE SEQUENCE [LARGE SCALE GENOMIC DNA]</scope>
    <source>
        <strain evidence="1 2">ZS9-10</strain>
    </source>
</reference>
<gene>
    <name evidence="1" type="ORF">ORD21_17700</name>
</gene>
<evidence type="ECO:0000313" key="1">
    <source>
        <dbReference type="EMBL" id="MDV6376432.1"/>
    </source>
</evidence>
<name>A0ABU4DWV3_9DEIO</name>
<dbReference type="EMBL" id="JAPMIV010000062">
    <property type="protein sequence ID" value="MDV6376432.1"/>
    <property type="molecule type" value="Genomic_DNA"/>
</dbReference>
<dbReference type="RefSeq" id="WP_317641788.1">
    <property type="nucleotide sequence ID" value="NZ_JAPMIV010000062.1"/>
</dbReference>
<evidence type="ECO:0000313" key="2">
    <source>
        <dbReference type="Proteomes" id="UP001276150"/>
    </source>
</evidence>
<keyword evidence="2" id="KW-1185">Reference proteome</keyword>